<dbReference type="InterPro" id="IPR041854">
    <property type="entry name" value="BFD-like_2Fe2S-bd_dom_sf"/>
</dbReference>
<dbReference type="Gene3D" id="1.10.10.1100">
    <property type="entry name" value="BFD-like [2Fe-2S]-binding domain"/>
    <property type="match status" value="1"/>
</dbReference>
<accession>A0A517PHB6</accession>
<dbReference type="OrthoDB" id="291899at2"/>
<name>A0A517PHB6_9PLAN</name>
<proteinExistence type="predicted"/>
<evidence type="ECO:0000313" key="3">
    <source>
        <dbReference type="Proteomes" id="UP000320421"/>
    </source>
</evidence>
<gene>
    <name evidence="2" type="ORF">HG66A1_05350</name>
</gene>
<protein>
    <submittedName>
        <fullName evidence="2">BFD-like [2Fe-2S] binding domain protein</fullName>
    </submittedName>
</protein>
<evidence type="ECO:0000313" key="2">
    <source>
        <dbReference type="EMBL" id="QDT18773.1"/>
    </source>
</evidence>
<dbReference type="AlphaFoldDB" id="A0A517PHB6"/>
<dbReference type="Pfam" id="PF04324">
    <property type="entry name" value="Fer2_BFD"/>
    <property type="match status" value="1"/>
</dbReference>
<accession>A0A5A8BCL6</accession>
<dbReference type="EMBL" id="CP036266">
    <property type="protein sequence ID" value="QDT18773.1"/>
    <property type="molecule type" value="Genomic_DNA"/>
</dbReference>
<dbReference type="Proteomes" id="UP000320421">
    <property type="component" value="Chromosome"/>
</dbReference>
<sequence>MRQTPGYKCKMSTVTGSQIERVGATPAPEVAPRRRFLCHCLKVTPDQVQQCITETQAETVHEVTRGCGAGKGCTACHCRIKDLLAGLCDDCGQSKRRCLCAAQPV</sequence>
<evidence type="ECO:0000259" key="1">
    <source>
        <dbReference type="Pfam" id="PF04324"/>
    </source>
</evidence>
<organism evidence="2 3">
    <name type="scientific">Gimesia chilikensis</name>
    <dbReference type="NCBI Taxonomy" id="2605989"/>
    <lineage>
        <taxon>Bacteria</taxon>
        <taxon>Pseudomonadati</taxon>
        <taxon>Planctomycetota</taxon>
        <taxon>Planctomycetia</taxon>
        <taxon>Planctomycetales</taxon>
        <taxon>Planctomycetaceae</taxon>
        <taxon>Gimesia</taxon>
    </lineage>
</organism>
<keyword evidence="3" id="KW-1185">Reference proteome</keyword>
<reference evidence="2 3" key="1">
    <citation type="submission" date="2019-02" db="EMBL/GenBank/DDBJ databases">
        <title>Deep-cultivation of Planctomycetes and their phenomic and genomic characterization uncovers novel biology.</title>
        <authorList>
            <person name="Wiegand S."/>
            <person name="Jogler M."/>
            <person name="Boedeker C."/>
            <person name="Pinto D."/>
            <person name="Vollmers J."/>
            <person name="Rivas-Marin E."/>
            <person name="Kohn T."/>
            <person name="Peeters S.H."/>
            <person name="Heuer A."/>
            <person name="Rast P."/>
            <person name="Oberbeckmann S."/>
            <person name="Bunk B."/>
            <person name="Jeske O."/>
            <person name="Meyerdierks A."/>
            <person name="Storesund J.E."/>
            <person name="Kallscheuer N."/>
            <person name="Luecker S."/>
            <person name="Lage O.M."/>
            <person name="Pohl T."/>
            <person name="Merkel B.J."/>
            <person name="Hornburger P."/>
            <person name="Mueller R.-W."/>
            <person name="Bruemmer F."/>
            <person name="Labrenz M."/>
            <person name="Spormann A.M."/>
            <person name="Op den Camp H."/>
            <person name="Overmann J."/>
            <person name="Amann R."/>
            <person name="Jetten M.S.M."/>
            <person name="Mascher T."/>
            <person name="Medema M.H."/>
            <person name="Devos D.P."/>
            <person name="Kaster A.-K."/>
            <person name="Ovreas L."/>
            <person name="Rohde M."/>
            <person name="Galperin M.Y."/>
            <person name="Jogler C."/>
        </authorList>
    </citation>
    <scope>NUCLEOTIDE SEQUENCE [LARGE SCALE GENOMIC DNA]</scope>
    <source>
        <strain evidence="2 3">HG66A1</strain>
    </source>
</reference>
<feature type="domain" description="BFD-like [2Fe-2S]-binding" evidence="1">
    <location>
        <begin position="37"/>
        <end position="85"/>
    </location>
</feature>
<dbReference type="InterPro" id="IPR007419">
    <property type="entry name" value="BFD-like_2Fe2S-bd_dom"/>
</dbReference>